<accession>A0ABX0UIT9</accession>
<protein>
    <recommendedName>
        <fullName evidence="3">Serine kinase</fullName>
    </recommendedName>
</protein>
<proteinExistence type="predicted"/>
<evidence type="ECO:0008006" key="3">
    <source>
        <dbReference type="Google" id="ProtNLM"/>
    </source>
</evidence>
<dbReference type="RefSeq" id="WP_167268001.1">
    <property type="nucleotide sequence ID" value="NZ_JAASQJ010000001.1"/>
</dbReference>
<dbReference type="Gene3D" id="3.40.50.300">
    <property type="entry name" value="P-loop containing nucleotide triphosphate hydrolases"/>
    <property type="match status" value="1"/>
</dbReference>
<dbReference type="SUPFAM" id="SSF53795">
    <property type="entry name" value="PEP carboxykinase-like"/>
    <property type="match status" value="1"/>
</dbReference>
<evidence type="ECO:0000313" key="2">
    <source>
        <dbReference type="Proteomes" id="UP001179181"/>
    </source>
</evidence>
<dbReference type="InterPro" id="IPR027417">
    <property type="entry name" value="P-loop_NTPase"/>
</dbReference>
<comment type="caution">
    <text evidence="1">The sequence shown here is derived from an EMBL/GenBank/DDBJ whole genome shotgun (WGS) entry which is preliminary data.</text>
</comment>
<sequence length="309" mass="34560">MKSETHFYKAFGLNISSEIELPELIKGDEQAAVDLQIRKGAINLPITKKTNIYRRAIRADFGQDHHNHLYLNWNGVASFKAIGGTELIVSTFTEDRDLISLFTVSEALGLILFQRGYFLLHASAVQVGDESWCFMGNPGAGKSTTAAAFIKAGCKLLSDDLTAIMFDAKGIAYVIPAYPQLKIWVNTVNGLGYDKALLEPVSEGVNKYSYKPESEFPDAPVKLREIFFLHKARNRKAMELLTSSEVPTKTLQNFPLPVPLLTGDELKKHFLQSFKCAKAARMWNKRRPEGFGMLEKWVEESIARQLIAG</sequence>
<organism evidence="1 2">
    <name type="scientific">Dyadobacter arcticus</name>
    <dbReference type="NCBI Taxonomy" id="1078754"/>
    <lineage>
        <taxon>Bacteria</taxon>
        <taxon>Pseudomonadati</taxon>
        <taxon>Bacteroidota</taxon>
        <taxon>Cytophagia</taxon>
        <taxon>Cytophagales</taxon>
        <taxon>Spirosomataceae</taxon>
        <taxon>Dyadobacter</taxon>
    </lineage>
</organism>
<name>A0ABX0UIT9_9BACT</name>
<dbReference type="Proteomes" id="UP001179181">
    <property type="component" value="Unassembled WGS sequence"/>
</dbReference>
<reference evidence="1 2" key="1">
    <citation type="submission" date="2020-03" db="EMBL/GenBank/DDBJ databases">
        <title>Genomic Encyclopedia of Type Strains, Phase IV (KMG-IV): sequencing the most valuable type-strain genomes for metagenomic binning, comparative biology and taxonomic classification.</title>
        <authorList>
            <person name="Goeker M."/>
        </authorList>
    </citation>
    <scope>NUCLEOTIDE SEQUENCE [LARGE SCALE GENOMIC DNA]</scope>
    <source>
        <strain evidence="1 2">DSM 102865</strain>
    </source>
</reference>
<keyword evidence="2" id="KW-1185">Reference proteome</keyword>
<evidence type="ECO:0000313" key="1">
    <source>
        <dbReference type="EMBL" id="NIJ52004.1"/>
    </source>
</evidence>
<gene>
    <name evidence="1" type="ORF">FHS68_001160</name>
</gene>
<dbReference type="EMBL" id="JAASQJ010000001">
    <property type="protein sequence ID" value="NIJ52004.1"/>
    <property type="molecule type" value="Genomic_DNA"/>
</dbReference>